<proteinExistence type="inferred from homology"/>
<feature type="transmembrane region" description="Helical" evidence="8">
    <location>
        <begin position="461"/>
        <end position="483"/>
    </location>
</feature>
<feature type="compositionally biased region" description="Basic and acidic residues" evidence="7">
    <location>
        <begin position="1"/>
        <end position="12"/>
    </location>
</feature>
<evidence type="ECO:0000313" key="9">
    <source>
        <dbReference type="EMBL" id="CAJ1967142.1"/>
    </source>
</evidence>
<accession>A0AAD2GAH6</accession>
<evidence type="ECO:0000256" key="8">
    <source>
        <dbReference type="SAM" id="Phobius"/>
    </source>
</evidence>
<feature type="transmembrane region" description="Helical" evidence="8">
    <location>
        <begin position="421"/>
        <end position="441"/>
    </location>
</feature>
<dbReference type="PANTHER" id="PTHR11654">
    <property type="entry name" value="OLIGOPEPTIDE TRANSPORTER-RELATED"/>
    <property type="match status" value="1"/>
</dbReference>
<organism evidence="9 10">
    <name type="scientific">Cylindrotheca closterium</name>
    <dbReference type="NCBI Taxonomy" id="2856"/>
    <lineage>
        <taxon>Eukaryota</taxon>
        <taxon>Sar</taxon>
        <taxon>Stramenopiles</taxon>
        <taxon>Ochrophyta</taxon>
        <taxon>Bacillariophyta</taxon>
        <taxon>Bacillariophyceae</taxon>
        <taxon>Bacillariophycidae</taxon>
        <taxon>Bacillariales</taxon>
        <taxon>Bacillariaceae</taxon>
        <taxon>Cylindrotheca</taxon>
    </lineage>
</organism>
<evidence type="ECO:0000256" key="6">
    <source>
        <dbReference type="RuleBase" id="RU003755"/>
    </source>
</evidence>
<dbReference type="InterPro" id="IPR018456">
    <property type="entry name" value="PTR2_symporter_CS"/>
</dbReference>
<feature type="transmembrane region" description="Helical" evidence="8">
    <location>
        <begin position="385"/>
        <end position="401"/>
    </location>
</feature>
<protein>
    <submittedName>
        <fullName evidence="9">Uncharacterized protein</fullName>
    </submittedName>
</protein>
<evidence type="ECO:0000256" key="2">
    <source>
        <dbReference type="ARBA" id="ARBA00005982"/>
    </source>
</evidence>
<dbReference type="InterPro" id="IPR000109">
    <property type="entry name" value="POT_fam"/>
</dbReference>
<dbReference type="PROSITE" id="PS01023">
    <property type="entry name" value="PTR2_2"/>
    <property type="match status" value="1"/>
</dbReference>
<feature type="transmembrane region" description="Helical" evidence="8">
    <location>
        <begin position="354"/>
        <end position="373"/>
    </location>
</feature>
<keyword evidence="4 8" id="KW-1133">Transmembrane helix</keyword>
<name>A0AAD2GAH6_9STRA</name>
<feature type="transmembrane region" description="Helical" evidence="8">
    <location>
        <begin position="96"/>
        <end position="114"/>
    </location>
</feature>
<dbReference type="EMBL" id="CAKOGP040002314">
    <property type="protein sequence ID" value="CAJ1967142.1"/>
    <property type="molecule type" value="Genomic_DNA"/>
</dbReference>
<dbReference type="AlphaFoldDB" id="A0AAD2GAH6"/>
<evidence type="ECO:0000256" key="5">
    <source>
        <dbReference type="ARBA" id="ARBA00023136"/>
    </source>
</evidence>
<dbReference type="GO" id="GO:0006857">
    <property type="term" value="P:oligopeptide transport"/>
    <property type="evidence" value="ECO:0007669"/>
    <property type="project" value="InterPro"/>
</dbReference>
<dbReference type="InterPro" id="IPR036259">
    <property type="entry name" value="MFS_trans_sf"/>
</dbReference>
<dbReference type="GO" id="GO:0022857">
    <property type="term" value="F:transmembrane transporter activity"/>
    <property type="evidence" value="ECO:0007669"/>
    <property type="project" value="InterPro"/>
</dbReference>
<comment type="similarity">
    <text evidence="2 6">Belongs to the major facilitator superfamily. Proton-dependent oligopeptide transporter (POT/PTR) (TC 2.A.17) family.</text>
</comment>
<sequence>MSPPKRSLEGTRLETPLGNSGEEARAPHNPPRPDDDLPSNICDSKQLVFVPQECLSGNHERPLLHVDASGRKSTYSLQPMQYSVMFILMVELLERFSYYGYCYTLTLYLTGAYNEDWNAGFESVKAASFVSLSTMVAYTTPFIGAILADSVLGDYRSILFGLLCFYVPGVSIFTLTSVPGFFGEEFNESLLLLSLVVLWPLGTGIVKSIVNVFGAKQFHPLLQSSLIEAYYVKFYMAINIGSMVGICSIPILAQHNVTMAYCVPLCLLLFGATVFISGTPRYVRAPPSGNLFRRKRVRKTAQSIPLSSIFRICLLIVPFSTGYNQMPTTFIVQGAVMTKAFGFIDVASMNSLDAISVLFFGSITSTYIYPYLASRGIKLPTTYKFAIGSGLGALGMCWALVVERMIHAAYEKDGSQICVLWQAPAYILIGWGEIFAVSAAYEVAFKASSPDKKALASATNIFCVGGLPNILCIMLYHFCSPWFENSHGTTAIGHIDEYATAKIGNYFCVLLGVMLFGVGLNLLPSVRDFVDGIENQSVDILKTPIVQKGRGRRNGGTDENTALLTPGSKRYQDYMKFGDTPVLYKMGSMRAGASLSNSDIGHTKPMKYKYVPKIYQSVGELGDDGKPIKDSGAVKGKQKNDLGRLNST</sequence>
<feature type="compositionally biased region" description="Basic and acidic residues" evidence="7">
    <location>
        <begin position="22"/>
        <end position="35"/>
    </location>
</feature>
<dbReference type="Proteomes" id="UP001295423">
    <property type="component" value="Unassembled WGS sequence"/>
</dbReference>
<dbReference type="Gene3D" id="1.20.1250.20">
    <property type="entry name" value="MFS general substrate transporter like domains"/>
    <property type="match status" value="2"/>
</dbReference>
<keyword evidence="3 6" id="KW-0812">Transmembrane</keyword>
<feature type="transmembrane region" description="Helical" evidence="8">
    <location>
        <begin position="190"/>
        <end position="213"/>
    </location>
</feature>
<dbReference type="GO" id="GO:0016020">
    <property type="term" value="C:membrane"/>
    <property type="evidence" value="ECO:0007669"/>
    <property type="project" value="UniProtKB-SubCell"/>
</dbReference>
<dbReference type="SUPFAM" id="SSF103473">
    <property type="entry name" value="MFS general substrate transporter"/>
    <property type="match status" value="1"/>
</dbReference>
<keyword evidence="10" id="KW-1185">Reference proteome</keyword>
<keyword evidence="5 8" id="KW-0472">Membrane</keyword>
<gene>
    <name evidence="9" type="ORF">CYCCA115_LOCUS22633</name>
</gene>
<feature type="transmembrane region" description="Helical" evidence="8">
    <location>
        <begin position="234"/>
        <end position="252"/>
    </location>
</feature>
<feature type="transmembrane region" description="Helical" evidence="8">
    <location>
        <begin position="159"/>
        <end position="178"/>
    </location>
</feature>
<feature type="transmembrane region" description="Helical" evidence="8">
    <location>
        <begin position="503"/>
        <end position="523"/>
    </location>
</feature>
<evidence type="ECO:0000256" key="7">
    <source>
        <dbReference type="SAM" id="MobiDB-lite"/>
    </source>
</evidence>
<feature type="region of interest" description="Disordered" evidence="7">
    <location>
        <begin position="620"/>
        <end position="648"/>
    </location>
</feature>
<keyword evidence="6" id="KW-0813">Transport</keyword>
<feature type="transmembrane region" description="Helical" evidence="8">
    <location>
        <begin position="304"/>
        <end position="323"/>
    </location>
</feature>
<dbReference type="Pfam" id="PF00854">
    <property type="entry name" value="PTR2"/>
    <property type="match status" value="2"/>
</dbReference>
<evidence type="ECO:0000256" key="1">
    <source>
        <dbReference type="ARBA" id="ARBA00004141"/>
    </source>
</evidence>
<evidence type="ECO:0000256" key="3">
    <source>
        <dbReference type="ARBA" id="ARBA00022692"/>
    </source>
</evidence>
<reference evidence="9" key="1">
    <citation type="submission" date="2023-08" db="EMBL/GenBank/DDBJ databases">
        <authorList>
            <person name="Audoor S."/>
            <person name="Bilcke G."/>
        </authorList>
    </citation>
    <scope>NUCLEOTIDE SEQUENCE</scope>
</reference>
<feature type="transmembrane region" description="Helical" evidence="8">
    <location>
        <begin position="258"/>
        <end position="283"/>
    </location>
</feature>
<comment type="subcellular location">
    <subcellularLocation>
        <location evidence="1 6">Membrane</location>
        <topology evidence="1 6">Multi-pass membrane protein</topology>
    </subcellularLocation>
</comment>
<feature type="transmembrane region" description="Helical" evidence="8">
    <location>
        <begin position="126"/>
        <end position="147"/>
    </location>
</feature>
<feature type="region of interest" description="Disordered" evidence="7">
    <location>
        <begin position="1"/>
        <end position="37"/>
    </location>
</feature>
<evidence type="ECO:0000313" key="10">
    <source>
        <dbReference type="Proteomes" id="UP001295423"/>
    </source>
</evidence>
<evidence type="ECO:0000256" key="4">
    <source>
        <dbReference type="ARBA" id="ARBA00022989"/>
    </source>
</evidence>
<comment type="caution">
    <text evidence="9">The sequence shown here is derived from an EMBL/GenBank/DDBJ whole genome shotgun (WGS) entry which is preliminary data.</text>
</comment>